<reference evidence="1" key="1">
    <citation type="journal article" date="2023" name="Mol. Biol. Evol.">
        <title>Third-Generation Sequencing Reveals the Adaptive Role of the Epigenome in Three Deep-Sea Polychaetes.</title>
        <authorList>
            <person name="Perez M."/>
            <person name="Aroh O."/>
            <person name="Sun Y."/>
            <person name="Lan Y."/>
            <person name="Juniper S.K."/>
            <person name="Young C.R."/>
            <person name="Angers B."/>
            <person name="Qian P.Y."/>
        </authorList>
    </citation>
    <scope>NUCLEOTIDE SEQUENCE</scope>
    <source>
        <strain evidence="1">R07B-5</strain>
    </source>
</reference>
<evidence type="ECO:0008006" key="3">
    <source>
        <dbReference type="Google" id="ProtNLM"/>
    </source>
</evidence>
<dbReference type="AlphaFoldDB" id="A0AAD9UCN9"/>
<dbReference type="Proteomes" id="UP001209878">
    <property type="component" value="Unassembled WGS sequence"/>
</dbReference>
<gene>
    <name evidence="1" type="ORF">NP493_265g02029</name>
</gene>
<proteinExistence type="predicted"/>
<sequence>MERTMLNITHRDRKINMWVREKIKVTNVIEQGRRGKWTWVGHVSRIRDNRWTLRIITWKPYERKIHRRRPARRWRDELDDYWKGTIWQRIAQDRQLWKQHAEIFAQ</sequence>
<dbReference type="EMBL" id="JAODUO010000264">
    <property type="protein sequence ID" value="KAK2184474.1"/>
    <property type="molecule type" value="Genomic_DNA"/>
</dbReference>
<evidence type="ECO:0000313" key="1">
    <source>
        <dbReference type="EMBL" id="KAK2184474.1"/>
    </source>
</evidence>
<keyword evidence="2" id="KW-1185">Reference proteome</keyword>
<comment type="caution">
    <text evidence="1">The sequence shown here is derived from an EMBL/GenBank/DDBJ whole genome shotgun (WGS) entry which is preliminary data.</text>
</comment>
<name>A0AAD9UCN9_RIDPI</name>
<evidence type="ECO:0000313" key="2">
    <source>
        <dbReference type="Proteomes" id="UP001209878"/>
    </source>
</evidence>
<protein>
    <recommendedName>
        <fullName evidence="3">Endonuclease-reverse transcriptase</fullName>
    </recommendedName>
</protein>
<organism evidence="1 2">
    <name type="scientific">Ridgeia piscesae</name>
    <name type="common">Tubeworm</name>
    <dbReference type="NCBI Taxonomy" id="27915"/>
    <lineage>
        <taxon>Eukaryota</taxon>
        <taxon>Metazoa</taxon>
        <taxon>Spiralia</taxon>
        <taxon>Lophotrochozoa</taxon>
        <taxon>Annelida</taxon>
        <taxon>Polychaeta</taxon>
        <taxon>Sedentaria</taxon>
        <taxon>Canalipalpata</taxon>
        <taxon>Sabellida</taxon>
        <taxon>Siboglinidae</taxon>
        <taxon>Ridgeia</taxon>
    </lineage>
</organism>
<accession>A0AAD9UCN9</accession>